<reference evidence="2" key="2">
    <citation type="submission" date="2019-06" db="EMBL/GenBank/DDBJ databases">
        <title>Genomics analysis of Aphanomyces spp. identifies a new class of oomycete effector associated with host adaptation.</title>
        <authorList>
            <person name="Gaulin E."/>
        </authorList>
    </citation>
    <scope>NUCLEOTIDE SEQUENCE</scope>
    <source>
        <strain evidence="2">CBS 578.67</strain>
    </source>
</reference>
<dbReference type="InterPro" id="IPR036034">
    <property type="entry name" value="PDZ_sf"/>
</dbReference>
<evidence type="ECO:0000313" key="2">
    <source>
        <dbReference type="EMBL" id="KAF0715585.1"/>
    </source>
</evidence>
<evidence type="ECO:0000259" key="1">
    <source>
        <dbReference type="PROSITE" id="PS50106"/>
    </source>
</evidence>
<dbReference type="PROSITE" id="PS50106">
    <property type="entry name" value="PDZ"/>
    <property type="match status" value="1"/>
</dbReference>
<evidence type="ECO:0000313" key="4">
    <source>
        <dbReference type="Proteomes" id="UP000332933"/>
    </source>
</evidence>
<protein>
    <submittedName>
        <fullName evidence="3">Aste57867_3308 protein</fullName>
    </submittedName>
</protein>
<dbReference type="Proteomes" id="UP000332933">
    <property type="component" value="Unassembled WGS sequence"/>
</dbReference>
<name>A0A485KB50_9STRA</name>
<accession>A0A485KB50</accession>
<organism evidence="3 4">
    <name type="scientific">Aphanomyces stellatus</name>
    <dbReference type="NCBI Taxonomy" id="120398"/>
    <lineage>
        <taxon>Eukaryota</taxon>
        <taxon>Sar</taxon>
        <taxon>Stramenopiles</taxon>
        <taxon>Oomycota</taxon>
        <taxon>Saprolegniomycetes</taxon>
        <taxon>Saprolegniales</taxon>
        <taxon>Verrucalvaceae</taxon>
        <taxon>Aphanomyces</taxon>
    </lineage>
</organism>
<dbReference type="SUPFAM" id="SSF50156">
    <property type="entry name" value="PDZ domain-like"/>
    <property type="match status" value="1"/>
</dbReference>
<reference evidence="3 4" key="1">
    <citation type="submission" date="2019-03" db="EMBL/GenBank/DDBJ databases">
        <authorList>
            <person name="Gaulin E."/>
            <person name="Dumas B."/>
        </authorList>
    </citation>
    <scope>NUCLEOTIDE SEQUENCE [LARGE SCALE GENOMIC DNA]</scope>
    <source>
        <strain evidence="3">CBS 568.67</strain>
    </source>
</reference>
<feature type="domain" description="PDZ" evidence="1">
    <location>
        <begin position="10"/>
        <end position="64"/>
    </location>
</feature>
<evidence type="ECO:0000313" key="3">
    <source>
        <dbReference type="EMBL" id="VFT80478.1"/>
    </source>
</evidence>
<gene>
    <name evidence="3" type="primary">Aste57867_3308</name>
    <name evidence="2" type="ORF">As57867_003298</name>
    <name evidence="3" type="ORF">ASTE57867_3308</name>
</gene>
<dbReference type="InterPro" id="IPR001478">
    <property type="entry name" value="PDZ"/>
</dbReference>
<sequence>MDYAVQFDMGLLGMRLHEWKGTVRVGEIKSSGQAAMSGQVSVGDTIMAVNELSPSILGPVKDDAPRPPRDRVVKGETFADENILLSNVAVSVRGSATDAGDSPMDPLVVAFRMPSCFDLS</sequence>
<keyword evidence="4" id="KW-1185">Reference proteome</keyword>
<dbReference type="Gene3D" id="2.30.42.10">
    <property type="match status" value="1"/>
</dbReference>
<proteinExistence type="predicted"/>
<dbReference type="EMBL" id="VJMH01000551">
    <property type="protein sequence ID" value="KAF0715585.1"/>
    <property type="molecule type" value="Genomic_DNA"/>
</dbReference>
<dbReference type="AlphaFoldDB" id="A0A485KB50"/>
<dbReference type="EMBL" id="CAADRA010000551">
    <property type="protein sequence ID" value="VFT80478.1"/>
    <property type="molecule type" value="Genomic_DNA"/>
</dbReference>